<dbReference type="HOGENOM" id="CLU_373878_0_0_1"/>
<dbReference type="AlphaFoldDB" id="F4RTS0"/>
<evidence type="ECO:0000256" key="2">
    <source>
        <dbReference type="SAM" id="MobiDB-lite"/>
    </source>
</evidence>
<proteinExistence type="predicted"/>
<evidence type="ECO:0000256" key="1">
    <source>
        <dbReference type="SAM" id="Coils"/>
    </source>
</evidence>
<feature type="compositionally biased region" description="Polar residues" evidence="2">
    <location>
        <begin position="294"/>
        <end position="309"/>
    </location>
</feature>
<dbReference type="Proteomes" id="UP000001072">
    <property type="component" value="Unassembled WGS sequence"/>
</dbReference>
<dbReference type="OrthoDB" id="2502747at2759"/>
<organism evidence="4">
    <name type="scientific">Melampsora larici-populina (strain 98AG31 / pathotype 3-4-7)</name>
    <name type="common">Poplar leaf rust fungus</name>
    <dbReference type="NCBI Taxonomy" id="747676"/>
    <lineage>
        <taxon>Eukaryota</taxon>
        <taxon>Fungi</taxon>
        <taxon>Dikarya</taxon>
        <taxon>Basidiomycota</taxon>
        <taxon>Pucciniomycotina</taxon>
        <taxon>Pucciniomycetes</taxon>
        <taxon>Pucciniales</taxon>
        <taxon>Melampsoraceae</taxon>
        <taxon>Melampsora</taxon>
    </lineage>
</organism>
<gene>
    <name evidence="3" type="ORF">MELLADRAFT_65040</name>
</gene>
<accession>F4RTS0</accession>
<feature type="region of interest" description="Disordered" evidence="2">
    <location>
        <begin position="287"/>
        <end position="311"/>
    </location>
</feature>
<dbReference type="GeneID" id="18930366"/>
<name>F4RTS0_MELLP</name>
<dbReference type="RefSeq" id="XP_007412513.1">
    <property type="nucleotide sequence ID" value="XM_007412451.1"/>
</dbReference>
<dbReference type="InParanoid" id="F4RTS0"/>
<evidence type="ECO:0000313" key="4">
    <source>
        <dbReference type="Proteomes" id="UP000001072"/>
    </source>
</evidence>
<dbReference type="KEGG" id="mlr:MELLADRAFT_65040"/>
<feature type="coiled-coil region" evidence="1">
    <location>
        <begin position="669"/>
        <end position="712"/>
    </location>
</feature>
<sequence>MRSSLIRYRFLKSKVPSNRSIPIPGPSTCPTTTQSIKTFLRSASNLITDPSILSIEYDRSVNESELDIESASSSSLPDPVPVESISSQLRNLLSPSPSTSPAKRSTPPRELAFLLPSALSPLLSTSTRDYLRYISELLSDPITPADQLWSELNRVHALGLFSHLAPEIFPHLFHHLPCDPEQIRWKRGGELNQPKKIEQIHLRIIFLLDRLAERKSNSLEGSLPSTFKLSICRTAILEHYASLGFYRGGSLVWDILNDNGLPAPTATDQVLLLYCIRQNMIGLSWPDERPSKPYGTSPSTSTSLPQADSGSPKEIERMIDRAIQIATQLLSEPTTLGTKAESLIIRWSTEILACASQVDKLEDWLRTQLGIELRYPDSGSHWLDGSITSAVIRMWRSQGELGKMITFYQAAVEPSKEMKARLEKKNNDLNFFSSVPHSIPIPTTGEEVIQEKPVEKIEYVTELPITTRTYHDLITACVQSDRIHLALHYLTQAIERTEAYVTHLSTIPTNTKTKPPKPPLRLQPDTYQILIRHLCRKRRNTQLQTVQALSRRLLESIVKEIEWYHLHSKHLSEISSQGDQWDGLLENIIPKNQTEDQIQEGYRGLEIEVFKPRFEIERIYQSKALDLTSTNLKVSKERISFLGKTLRHTIKLNERLNTMILRVKEARQIRWELSQLNSIQKKVKEVEEEGQKGRFEKKLKKCQDRIDRMVKERMKDSEVFGYGQERNVFGRTKRRIWSAKQEF</sequence>
<dbReference type="EMBL" id="GL883120">
    <property type="protein sequence ID" value="EGG04052.1"/>
    <property type="molecule type" value="Genomic_DNA"/>
</dbReference>
<protein>
    <submittedName>
        <fullName evidence="3">Uncharacterized protein</fullName>
    </submittedName>
</protein>
<keyword evidence="1" id="KW-0175">Coiled coil</keyword>
<reference evidence="4" key="1">
    <citation type="journal article" date="2011" name="Proc. Natl. Acad. Sci. U.S.A.">
        <title>Obligate biotrophy features unraveled by the genomic analysis of rust fungi.</title>
        <authorList>
            <person name="Duplessis S."/>
            <person name="Cuomo C.A."/>
            <person name="Lin Y.-C."/>
            <person name="Aerts A."/>
            <person name="Tisserant E."/>
            <person name="Veneault-Fourrey C."/>
            <person name="Joly D.L."/>
            <person name="Hacquard S."/>
            <person name="Amselem J."/>
            <person name="Cantarel B.L."/>
            <person name="Chiu R."/>
            <person name="Coutinho P.M."/>
            <person name="Feau N."/>
            <person name="Field M."/>
            <person name="Frey P."/>
            <person name="Gelhaye E."/>
            <person name="Goldberg J."/>
            <person name="Grabherr M.G."/>
            <person name="Kodira C.D."/>
            <person name="Kohler A."/>
            <person name="Kuees U."/>
            <person name="Lindquist E.A."/>
            <person name="Lucas S.M."/>
            <person name="Mago R."/>
            <person name="Mauceli E."/>
            <person name="Morin E."/>
            <person name="Murat C."/>
            <person name="Pangilinan J.L."/>
            <person name="Park R."/>
            <person name="Pearson M."/>
            <person name="Quesneville H."/>
            <person name="Rouhier N."/>
            <person name="Sakthikumar S."/>
            <person name="Salamov A.A."/>
            <person name="Schmutz J."/>
            <person name="Selles B."/>
            <person name="Shapiro H."/>
            <person name="Tanguay P."/>
            <person name="Tuskan G.A."/>
            <person name="Henrissat B."/>
            <person name="Van de Peer Y."/>
            <person name="Rouze P."/>
            <person name="Ellis J.G."/>
            <person name="Dodds P.N."/>
            <person name="Schein J.E."/>
            <person name="Zhong S."/>
            <person name="Hamelin R.C."/>
            <person name="Grigoriev I.V."/>
            <person name="Szabo L.J."/>
            <person name="Martin F."/>
        </authorList>
    </citation>
    <scope>NUCLEOTIDE SEQUENCE [LARGE SCALE GENOMIC DNA]</scope>
    <source>
        <strain evidence="4">98AG31 / pathotype 3-4-7</strain>
    </source>
</reference>
<evidence type="ECO:0000313" key="3">
    <source>
        <dbReference type="EMBL" id="EGG04052.1"/>
    </source>
</evidence>
<keyword evidence="4" id="KW-1185">Reference proteome</keyword>
<dbReference type="VEuPathDB" id="FungiDB:MELLADRAFT_65040"/>